<dbReference type="GeneID" id="127748735"/>
<proteinExistence type="predicted"/>
<evidence type="ECO:0000313" key="3">
    <source>
        <dbReference type="RefSeq" id="XP_052131908.1"/>
    </source>
</evidence>
<feature type="compositionally biased region" description="Polar residues" evidence="1">
    <location>
        <begin position="154"/>
        <end position="163"/>
    </location>
</feature>
<evidence type="ECO:0000313" key="2">
    <source>
        <dbReference type="Proteomes" id="UP000504606"/>
    </source>
</evidence>
<sequence>MFFVTASTPPTAAAVAPRSTAHTPRGPHSRRDQEHGMVAMVQPLVPVVLVALLQLVTSLSLFDAKQDLHVVPERNRKVWRRSLLFSNPDNWEGGALPCPGDKLVFPRDLRDSAAYLAAGERVTPPLEVREVELPWHGVVVLGHPGQGDRGRTGDSGQLRSSSGLVIGGEDSRSRSCPGRGERRSTYLFKSTFKEEGKKRQSSVT</sequence>
<dbReference type="RefSeq" id="XP_052131908.1">
    <property type="nucleotide sequence ID" value="XM_052275948.1"/>
</dbReference>
<dbReference type="OrthoDB" id="10067964at2759"/>
<organism evidence="2 3">
    <name type="scientific">Frankliniella occidentalis</name>
    <name type="common">Western flower thrips</name>
    <name type="synonym">Euthrips occidentalis</name>
    <dbReference type="NCBI Taxonomy" id="133901"/>
    <lineage>
        <taxon>Eukaryota</taxon>
        <taxon>Metazoa</taxon>
        <taxon>Ecdysozoa</taxon>
        <taxon>Arthropoda</taxon>
        <taxon>Hexapoda</taxon>
        <taxon>Insecta</taxon>
        <taxon>Pterygota</taxon>
        <taxon>Neoptera</taxon>
        <taxon>Paraneoptera</taxon>
        <taxon>Thysanoptera</taxon>
        <taxon>Terebrantia</taxon>
        <taxon>Thripoidea</taxon>
        <taxon>Thripidae</taxon>
        <taxon>Frankliniella</taxon>
    </lineage>
</organism>
<protein>
    <submittedName>
        <fullName evidence="3">Uncharacterized protein LOC127748735</fullName>
    </submittedName>
</protein>
<feature type="compositionally biased region" description="Low complexity" evidence="1">
    <location>
        <begin position="1"/>
        <end position="21"/>
    </location>
</feature>
<dbReference type="Proteomes" id="UP000504606">
    <property type="component" value="Unplaced"/>
</dbReference>
<accession>A0A9C6XUU3</accession>
<evidence type="ECO:0000256" key="1">
    <source>
        <dbReference type="SAM" id="MobiDB-lite"/>
    </source>
</evidence>
<gene>
    <name evidence="3" type="primary">LOC127748735</name>
</gene>
<dbReference type="AlphaFoldDB" id="A0A9C6XUU3"/>
<name>A0A9C6XUU3_FRAOC</name>
<dbReference type="KEGG" id="foc:127748735"/>
<keyword evidence="2" id="KW-1185">Reference proteome</keyword>
<feature type="compositionally biased region" description="Basic and acidic residues" evidence="1">
    <location>
        <begin position="169"/>
        <end position="184"/>
    </location>
</feature>
<reference evidence="3" key="1">
    <citation type="submission" date="2025-08" db="UniProtKB">
        <authorList>
            <consortium name="RefSeq"/>
        </authorList>
    </citation>
    <scope>IDENTIFICATION</scope>
    <source>
        <tissue evidence="3">Whole organism</tissue>
    </source>
</reference>
<feature type="region of interest" description="Disordered" evidence="1">
    <location>
        <begin position="142"/>
        <end position="204"/>
    </location>
</feature>
<feature type="region of interest" description="Disordered" evidence="1">
    <location>
        <begin position="1"/>
        <end position="32"/>
    </location>
</feature>